<gene>
    <name evidence="2" type="ORF">ACFQ1M_12150</name>
</gene>
<dbReference type="PROSITE" id="PS51462">
    <property type="entry name" value="NUDIX"/>
    <property type="match status" value="1"/>
</dbReference>
<protein>
    <submittedName>
        <fullName evidence="2">NUDIX hydrolase</fullName>
        <ecNumber evidence="2">3.6.-.-</ecNumber>
    </submittedName>
</protein>
<organism evidence="2 3">
    <name type="scientific">Sungkyunkwania multivorans</name>
    <dbReference type="NCBI Taxonomy" id="1173618"/>
    <lineage>
        <taxon>Bacteria</taxon>
        <taxon>Pseudomonadati</taxon>
        <taxon>Bacteroidota</taxon>
        <taxon>Flavobacteriia</taxon>
        <taxon>Flavobacteriales</taxon>
        <taxon>Flavobacteriaceae</taxon>
        <taxon>Sungkyunkwania</taxon>
    </lineage>
</organism>
<sequence>MKLKKTIHKCRLLAFKEEKILVLQKAGFKKELSLPGGIQKKKETDFHSLIREVDEEIGVLLKKDELSYFVSRKNITKEKTEVYKHYFVATRPLKKITLLEPEKFKRVLWIPWYQALEYMDKEDCSAVAMYCDQFSKAAN</sequence>
<name>A0ABW3CZ16_9FLAO</name>
<keyword evidence="2" id="KW-0378">Hydrolase</keyword>
<dbReference type="InterPro" id="IPR015797">
    <property type="entry name" value="NUDIX_hydrolase-like_dom_sf"/>
</dbReference>
<proteinExistence type="predicted"/>
<dbReference type="EMBL" id="JBHTJH010000017">
    <property type="protein sequence ID" value="MFD0862958.1"/>
    <property type="molecule type" value="Genomic_DNA"/>
</dbReference>
<dbReference type="EC" id="3.6.-.-" evidence="2"/>
<dbReference type="Gene3D" id="3.90.79.10">
    <property type="entry name" value="Nucleoside Triphosphate Pyrophosphohydrolase"/>
    <property type="match status" value="1"/>
</dbReference>
<dbReference type="GO" id="GO:0016787">
    <property type="term" value="F:hydrolase activity"/>
    <property type="evidence" value="ECO:0007669"/>
    <property type="project" value="UniProtKB-KW"/>
</dbReference>
<accession>A0ABW3CZ16</accession>
<reference evidence="3" key="1">
    <citation type="journal article" date="2019" name="Int. J. Syst. Evol. Microbiol.">
        <title>The Global Catalogue of Microorganisms (GCM) 10K type strain sequencing project: providing services to taxonomists for standard genome sequencing and annotation.</title>
        <authorList>
            <consortium name="The Broad Institute Genomics Platform"/>
            <consortium name="The Broad Institute Genome Sequencing Center for Infectious Disease"/>
            <person name="Wu L."/>
            <person name="Ma J."/>
        </authorList>
    </citation>
    <scope>NUCLEOTIDE SEQUENCE [LARGE SCALE GENOMIC DNA]</scope>
    <source>
        <strain evidence="3">CCUG 62952</strain>
    </source>
</reference>
<dbReference type="Pfam" id="PF00293">
    <property type="entry name" value="NUDIX"/>
    <property type="match status" value="1"/>
</dbReference>
<evidence type="ECO:0000259" key="1">
    <source>
        <dbReference type="PROSITE" id="PS51462"/>
    </source>
</evidence>
<keyword evidence="3" id="KW-1185">Reference proteome</keyword>
<evidence type="ECO:0000313" key="3">
    <source>
        <dbReference type="Proteomes" id="UP001596978"/>
    </source>
</evidence>
<dbReference type="CDD" id="cd02883">
    <property type="entry name" value="NUDIX_Hydrolase"/>
    <property type="match status" value="1"/>
</dbReference>
<dbReference type="Proteomes" id="UP001596978">
    <property type="component" value="Unassembled WGS sequence"/>
</dbReference>
<comment type="caution">
    <text evidence="2">The sequence shown here is derived from an EMBL/GenBank/DDBJ whole genome shotgun (WGS) entry which is preliminary data.</text>
</comment>
<dbReference type="InterPro" id="IPR000086">
    <property type="entry name" value="NUDIX_hydrolase_dom"/>
</dbReference>
<feature type="domain" description="Nudix hydrolase" evidence="1">
    <location>
        <begin position="5"/>
        <end position="135"/>
    </location>
</feature>
<dbReference type="RefSeq" id="WP_386408575.1">
    <property type="nucleotide sequence ID" value="NZ_JBHTJH010000017.1"/>
</dbReference>
<evidence type="ECO:0000313" key="2">
    <source>
        <dbReference type="EMBL" id="MFD0862958.1"/>
    </source>
</evidence>
<dbReference type="SUPFAM" id="SSF55811">
    <property type="entry name" value="Nudix"/>
    <property type="match status" value="1"/>
</dbReference>